<dbReference type="EMBL" id="GL349467">
    <property type="protein sequence ID" value="KNC51494.1"/>
    <property type="molecule type" value="Genomic_DNA"/>
</dbReference>
<dbReference type="PANTHER" id="PTHR12296">
    <property type="entry name" value="DENN DOMAIN-CONTAINING PROTEIN 4"/>
    <property type="match status" value="1"/>
</dbReference>
<dbReference type="InterPro" id="IPR043153">
    <property type="entry name" value="DENN_C"/>
</dbReference>
<dbReference type="AlphaFoldDB" id="A0A0L0DGN0"/>
<dbReference type="Gene3D" id="3.40.50.11500">
    <property type="match status" value="1"/>
</dbReference>
<dbReference type="Pfam" id="PF04784">
    <property type="entry name" value="DUF547"/>
    <property type="match status" value="1"/>
</dbReference>
<dbReference type="PROSITE" id="PS50211">
    <property type="entry name" value="DENN"/>
    <property type="match status" value="1"/>
</dbReference>
<evidence type="ECO:0000313" key="3">
    <source>
        <dbReference type="EMBL" id="KNC51494.1"/>
    </source>
</evidence>
<keyword evidence="4" id="KW-1185">Reference proteome</keyword>
<dbReference type="GO" id="GO:0032483">
    <property type="term" value="P:regulation of Rab protein signal transduction"/>
    <property type="evidence" value="ECO:0007669"/>
    <property type="project" value="TreeGrafter"/>
</dbReference>
<organism evidence="3 4">
    <name type="scientific">Thecamonas trahens ATCC 50062</name>
    <dbReference type="NCBI Taxonomy" id="461836"/>
    <lineage>
        <taxon>Eukaryota</taxon>
        <taxon>Apusozoa</taxon>
        <taxon>Apusomonadida</taxon>
        <taxon>Apusomonadidae</taxon>
        <taxon>Thecamonas</taxon>
    </lineage>
</organism>
<dbReference type="InterPro" id="IPR006869">
    <property type="entry name" value="DUF547"/>
</dbReference>
<dbReference type="SMART" id="SM00801">
    <property type="entry name" value="dDENN"/>
    <property type="match status" value="1"/>
</dbReference>
<proteinExistence type="predicted"/>
<dbReference type="GeneID" id="25566557"/>
<feature type="domain" description="UDENN" evidence="2">
    <location>
        <begin position="1"/>
        <end position="436"/>
    </location>
</feature>
<dbReference type="GO" id="GO:0031410">
    <property type="term" value="C:cytoplasmic vesicle"/>
    <property type="evidence" value="ECO:0007669"/>
    <property type="project" value="TreeGrafter"/>
</dbReference>
<feature type="compositionally biased region" description="Gly residues" evidence="1">
    <location>
        <begin position="52"/>
        <end position="71"/>
    </location>
</feature>
<dbReference type="eggNOG" id="KOG2127">
    <property type="taxonomic scope" value="Eukaryota"/>
</dbReference>
<dbReference type="Pfam" id="PF02141">
    <property type="entry name" value="DENN"/>
    <property type="match status" value="1"/>
</dbReference>
<name>A0A0L0DGN0_THETB</name>
<dbReference type="RefSeq" id="XP_013756152.1">
    <property type="nucleotide sequence ID" value="XM_013900698.1"/>
</dbReference>
<evidence type="ECO:0000259" key="2">
    <source>
        <dbReference type="PROSITE" id="PS50211"/>
    </source>
</evidence>
<dbReference type="InterPro" id="IPR005112">
    <property type="entry name" value="dDENN_dom"/>
</dbReference>
<feature type="region of interest" description="Disordered" evidence="1">
    <location>
        <begin position="1"/>
        <end position="79"/>
    </location>
</feature>
<dbReference type="OrthoDB" id="10266080at2759"/>
<reference evidence="3 4" key="1">
    <citation type="submission" date="2010-05" db="EMBL/GenBank/DDBJ databases">
        <title>The Genome Sequence of Thecamonas trahens ATCC 50062.</title>
        <authorList>
            <consortium name="The Broad Institute Genome Sequencing Platform"/>
            <person name="Russ C."/>
            <person name="Cuomo C."/>
            <person name="Shea T."/>
            <person name="Young S.K."/>
            <person name="Zeng Q."/>
            <person name="Koehrsen M."/>
            <person name="Haas B."/>
            <person name="Borodovsky M."/>
            <person name="Guigo R."/>
            <person name="Alvarado L."/>
            <person name="Berlin A."/>
            <person name="Bochicchio J."/>
            <person name="Borenstein D."/>
            <person name="Chapman S."/>
            <person name="Chen Z."/>
            <person name="Freedman E."/>
            <person name="Gellesch M."/>
            <person name="Goldberg J."/>
            <person name="Griggs A."/>
            <person name="Gujja S."/>
            <person name="Heilman E."/>
            <person name="Heiman D."/>
            <person name="Hepburn T."/>
            <person name="Howarth C."/>
            <person name="Jen D."/>
            <person name="Larson L."/>
            <person name="Mehta T."/>
            <person name="Park D."/>
            <person name="Pearson M."/>
            <person name="Roberts A."/>
            <person name="Saif S."/>
            <person name="Shenoy N."/>
            <person name="Sisk P."/>
            <person name="Stolte C."/>
            <person name="Sykes S."/>
            <person name="Thomson T."/>
            <person name="Walk T."/>
            <person name="White J."/>
            <person name="Yandava C."/>
            <person name="Burger G."/>
            <person name="Gray M.W."/>
            <person name="Holland P.W.H."/>
            <person name="King N."/>
            <person name="Lang F.B.F."/>
            <person name="Roger A.J."/>
            <person name="Ruiz-Trillo I."/>
            <person name="Lander E."/>
            <person name="Nusbaum C."/>
        </authorList>
    </citation>
    <scope>NUCLEOTIDE SEQUENCE [LARGE SCALE GENOMIC DNA]</scope>
    <source>
        <strain evidence="3 4">ATCC 50062</strain>
    </source>
</reference>
<accession>A0A0L0DGN0</accession>
<dbReference type="Proteomes" id="UP000054408">
    <property type="component" value="Unassembled WGS sequence"/>
</dbReference>
<gene>
    <name evidence="3" type="ORF">AMSG_07691</name>
</gene>
<evidence type="ECO:0000256" key="1">
    <source>
        <dbReference type="SAM" id="MobiDB-lite"/>
    </source>
</evidence>
<dbReference type="STRING" id="461836.A0A0L0DGN0"/>
<sequence length="879" mass="92594">MFAFAYDSGRPELTELMPTRLTDGNDDGGHNGNDGGNDDGGNDDGGNDDGGNDNGGNGGNDDGGNDNGGNDGDNNDRCGRQLRRLGQRAATVDDLVGKGWKGFGRTPQMLEREHLYVLTSETGSRLHVLFRKLDSNSILALLSPHRMYRMLEQVADFGCEVYARGGEDALLAAMAAVVGALPVPPTQTTVGLTVTTRVGCELALTVDCCDETRLGPLLAALAPCDVVHLVTCILTETPIVFTASSMALLPAVSEALLSLVAPLAWPFVYIPILPPDLLDCVEAPTQFILGVLDSALAHKIAAEGVVLDPSIVVVDLAHGRLRARQPTRYCGLASKRAAGLVAHLRDAGLPRSIADDHAIRAVFHDELVDILNGYRDHYVTDTSGSGSDDGNELVYDFQGFVTSRAPRDRGFAHALTNTQMFYQFVADREAVDEVNAPLAPLRLDLHVAAGCGGDAGRDAARRALVSSLATYTVPQAQLLSHLAVLSLEVSEAHDTSLVTPILSKLEQLAADVPALLASGHGYTAASVLAPLYAELNDSRASELDVSASSAGGLGLAGPSTTTSPVSSVAMTLSTSNGLKHVLNIRGVAAAAAAVALATHRHEIDGDAHSGTAGLDDSLEALPPMPEHGTPVALAASLVRLLIGMFKGVCTPEPSTGRLTLTSARLVSRSSGVAKSGSYTRVCQLTGKLVMIADDELVALSHDERAVFFLNLHNALAMHACIALRAPTSSAARAAWSKAAYLVGSQVFNLLELEHAVLRNASALPSVLGVPFLPCPKFKAGDARAAFALSAPVRFLDFGLAAATRSSAPVRVFDVPSYRKALRAAFDAELAATAPVLPRVLQWYGPDYHGEDILSGRLGWARYDWSFGFCFESDLWSAAP</sequence>
<dbReference type="InterPro" id="IPR051696">
    <property type="entry name" value="DENN_Domain_GEFs"/>
</dbReference>
<evidence type="ECO:0000313" key="4">
    <source>
        <dbReference type="Proteomes" id="UP000054408"/>
    </source>
</evidence>
<dbReference type="InterPro" id="IPR001194">
    <property type="entry name" value="cDENN_dom"/>
</dbReference>
<feature type="compositionally biased region" description="Acidic residues" evidence="1">
    <location>
        <begin position="36"/>
        <end position="51"/>
    </location>
</feature>
<dbReference type="PANTHER" id="PTHR12296:SF21">
    <property type="entry name" value="DENN DOMAIN-CONTAINING PROTEIN 3"/>
    <property type="match status" value="1"/>
</dbReference>
<dbReference type="SMART" id="SM00799">
    <property type="entry name" value="DENN"/>
    <property type="match status" value="1"/>
</dbReference>
<protein>
    <recommendedName>
        <fullName evidence="2">UDENN domain-containing protein</fullName>
    </recommendedName>
</protein>
<dbReference type="InterPro" id="IPR037516">
    <property type="entry name" value="Tripartite_DENN"/>
</dbReference>